<organism evidence="1 2">
    <name type="scientific">Saccharophagus degradans</name>
    <dbReference type="NCBI Taxonomy" id="86304"/>
    <lineage>
        <taxon>Bacteria</taxon>
        <taxon>Pseudomonadati</taxon>
        <taxon>Pseudomonadota</taxon>
        <taxon>Gammaproteobacteria</taxon>
        <taxon>Cellvibrionales</taxon>
        <taxon>Cellvibrionaceae</taxon>
        <taxon>Saccharophagus</taxon>
    </lineage>
</organism>
<dbReference type="EMBL" id="JAUOPB010000580">
    <property type="protein sequence ID" value="MDO6425298.1"/>
    <property type="molecule type" value="Genomic_DNA"/>
</dbReference>
<dbReference type="Proteomes" id="UP001169760">
    <property type="component" value="Unassembled WGS sequence"/>
</dbReference>
<protein>
    <recommendedName>
        <fullName evidence="3">Beta-galactosidase</fullName>
    </recommendedName>
</protein>
<evidence type="ECO:0008006" key="3">
    <source>
        <dbReference type="Google" id="ProtNLM"/>
    </source>
</evidence>
<proteinExistence type="predicted"/>
<name>A0AAW7XCC6_9GAMM</name>
<accession>A0AAW7XCC6</accession>
<feature type="non-terminal residue" evidence="1">
    <location>
        <position position="79"/>
    </location>
</feature>
<dbReference type="AlphaFoldDB" id="A0AAW7XCC6"/>
<evidence type="ECO:0000313" key="2">
    <source>
        <dbReference type="Proteomes" id="UP001169760"/>
    </source>
</evidence>
<evidence type="ECO:0000313" key="1">
    <source>
        <dbReference type="EMBL" id="MDO6425298.1"/>
    </source>
</evidence>
<sequence>GQQPFELPDLTEKEVFTYEWASSDKWTNGKQHFNSSYDNAMVRISARKNWELMRDLPWFSGHFRWTGYDYYGEAGYVHG</sequence>
<gene>
    <name evidence="1" type="ORF">Q4521_22680</name>
</gene>
<feature type="non-terminal residue" evidence="1">
    <location>
        <position position="1"/>
    </location>
</feature>
<reference evidence="1" key="1">
    <citation type="submission" date="2023-07" db="EMBL/GenBank/DDBJ databases">
        <title>Genome content predicts the carbon catabolic preferences of heterotrophic bacteria.</title>
        <authorList>
            <person name="Gralka M."/>
        </authorList>
    </citation>
    <scope>NUCLEOTIDE SEQUENCE</scope>
    <source>
        <strain evidence="1">I3M17_2</strain>
    </source>
</reference>
<comment type="caution">
    <text evidence="1">The sequence shown here is derived from an EMBL/GenBank/DDBJ whole genome shotgun (WGS) entry which is preliminary data.</text>
</comment>
<dbReference type="Gene3D" id="3.20.20.80">
    <property type="entry name" value="Glycosidases"/>
    <property type="match status" value="1"/>
</dbReference>